<dbReference type="Proteomes" id="UP000245629">
    <property type="component" value="Chromosome 2"/>
</dbReference>
<proteinExistence type="predicted"/>
<organism evidence="2 3">
    <name type="scientific">Azospirillum thermophilum</name>
    <dbReference type="NCBI Taxonomy" id="2202148"/>
    <lineage>
        <taxon>Bacteria</taxon>
        <taxon>Pseudomonadati</taxon>
        <taxon>Pseudomonadota</taxon>
        <taxon>Alphaproteobacteria</taxon>
        <taxon>Rhodospirillales</taxon>
        <taxon>Azospirillaceae</taxon>
        <taxon>Azospirillum</taxon>
    </lineage>
</organism>
<dbReference type="AlphaFoldDB" id="A0A2S2CSJ9"/>
<sequence length="67" mass="7454">MKSIVNWINPILAGIVAFLGLLASSRAADGAFYYGGLIVFLACIVFIFMSVGRYYDRRDAMLAHQHK</sequence>
<gene>
    <name evidence="2" type="ORF">DEW08_15545</name>
</gene>
<dbReference type="OrthoDB" id="7307094at2"/>
<keyword evidence="3" id="KW-1185">Reference proteome</keyword>
<dbReference type="KEGG" id="azz:DEW08_15545"/>
<evidence type="ECO:0000256" key="1">
    <source>
        <dbReference type="SAM" id="Phobius"/>
    </source>
</evidence>
<keyword evidence="1" id="KW-0472">Membrane</keyword>
<keyword evidence="1" id="KW-1133">Transmembrane helix</keyword>
<reference evidence="3" key="1">
    <citation type="submission" date="2018-05" db="EMBL/GenBank/DDBJ databases">
        <title>Azospirillum thermophila sp. nov., a novel isolated from hot spring.</title>
        <authorList>
            <person name="Zhao Z."/>
        </authorList>
    </citation>
    <scope>NUCLEOTIDE SEQUENCE [LARGE SCALE GENOMIC DNA]</scope>
    <source>
        <strain evidence="3">CFH 70021</strain>
    </source>
</reference>
<accession>A0A2S2CSJ9</accession>
<name>A0A2S2CSJ9_9PROT</name>
<keyword evidence="1" id="KW-0812">Transmembrane</keyword>
<feature type="transmembrane region" description="Helical" evidence="1">
    <location>
        <begin position="37"/>
        <end position="55"/>
    </location>
</feature>
<dbReference type="RefSeq" id="WP_109328614.1">
    <property type="nucleotide sequence ID" value="NZ_CP029353.1"/>
</dbReference>
<evidence type="ECO:0000313" key="3">
    <source>
        <dbReference type="Proteomes" id="UP000245629"/>
    </source>
</evidence>
<evidence type="ECO:0000313" key="2">
    <source>
        <dbReference type="EMBL" id="AWK87448.1"/>
    </source>
</evidence>
<protein>
    <submittedName>
        <fullName evidence="2">Uncharacterized protein</fullName>
    </submittedName>
</protein>
<dbReference type="EMBL" id="CP029353">
    <property type="protein sequence ID" value="AWK87448.1"/>
    <property type="molecule type" value="Genomic_DNA"/>
</dbReference>